<dbReference type="AlphaFoldDB" id="A0A2M7DD90"/>
<dbReference type="Gene3D" id="3.65.10.10">
    <property type="entry name" value="Enolpyruvate transferase domain"/>
    <property type="match status" value="2"/>
</dbReference>
<evidence type="ECO:0000313" key="11">
    <source>
        <dbReference type="Proteomes" id="UP000229030"/>
    </source>
</evidence>
<evidence type="ECO:0000313" key="10">
    <source>
        <dbReference type="EMBL" id="PIV46822.1"/>
    </source>
</evidence>
<comment type="similarity">
    <text evidence="2">Belongs to the EPSP synthase family.</text>
</comment>
<gene>
    <name evidence="10" type="primary">aroA</name>
    <name evidence="10" type="ORF">COS21_03240</name>
</gene>
<feature type="domain" description="Enolpyruvate transferase" evidence="9">
    <location>
        <begin position="1"/>
        <end position="410"/>
    </location>
</feature>
<dbReference type="NCBIfam" id="TIGR01356">
    <property type="entry name" value="aroA"/>
    <property type="match status" value="1"/>
</dbReference>
<dbReference type="GO" id="GO:0009423">
    <property type="term" value="P:chorismate biosynthetic process"/>
    <property type="evidence" value="ECO:0007669"/>
    <property type="project" value="UniProtKB-UniRule"/>
</dbReference>
<dbReference type="GO" id="GO:0009073">
    <property type="term" value="P:aromatic amino acid family biosynthetic process"/>
    <property type="evidence" value="ECO:0007669"/>
    <property type="project" value="UniProtKB-KW"/>
</dbReference>
<dbReference type="SUPFAM" id="SSF55205">
    <property type="entry name" value="EPT/RTPC-like"/>
    <property type="match status" value="1"/>
</dbReference>
<dbReference type="CDD" id="cd01556">
    <property type="entry name" value="EPSP_synthase"/>
    <property type="match status" value="1"/>
</dbReference>
<keyword evidence="6" id="KW-0057">Aromatic amino acid biosynthesis</keyword>
<evidence type="ECO:0000256" key="1">
    <source>
        <dbReference type="ARBA" id="ARBA00004811"/>
    </source>
</evidence>
<name>A0A2M7DD90_9BACT</name>
<evidence type="ECO:0000256" key="7">
    <source>
        <dbReference type="ARBA" id="ARBA00044633"/>
    </source>
</evidence>
<evidence type="ECO:0000256" key="8">
    <source>
        <dbReference type="NCBIfam" id="TIGR01356"/>
    </source>
</evidence>
<dbReference type="GO" id="GO:0003866">
    <property type="term" value="F:3-phosphoshikimate 1-carboxyvinyltransferase activity"/>
    <property type="evidence" value="ECO:0007669"/>
    <property type="project" value="UniProtKB-UniRule"/>
</dbReference>
<dbReference type="EC" id="2.5.1.19" evidence="3 8"/>
<dbReference type="GO" id="GO:0008652">
    <property type="term" value="P:amino acid biosynthetic process"/>
    <property type="evidence" value="ECO:0007669"/>
    <property type="project" value="UniProtKB-KW"/>
</dbReference>
<dbReference type="InterPro" id="IPR001986">
    <property type="entry name" value="Enolpyruvate_Tfrase_dom"/>
</dbReference>
<dbReference type="EMBL" id="PETV01000086">
    <property type="protein sequence ID" value="PIV46822.1"/>
    <property type="molecule type" value="Genomic_DNA"/>
</dbReference>
<dbReference type="InterPro" id="IPR006264">
    <property type="entry name" value="EPSP_synthase"/>
</dbReference>
<reference evidence="11" key="1">
    <citation type="submission" date="2017-09" db="EMBL/GenBank/DDBJ databases">
        <title>Depth-based differentiation of microbial function through sediment-hosted aquifers and enrichment of novel symbionts in the deep terrestrial subsurface.</title>
        <authorList>
            <person name="Probst A.J."/>
            <person name="Ladd B."/>
            <person name="Jarett J.K."/>
            <person name="Geller-Mcgrath D.E."/>
            <person name="Sieber C.M.K."/>
            <person name="Emerson J.B."/>
            <person name="Anantharaman K."/>
            <person name="Thomas B.C."/>
            <person name="Malmstrom R."/>
            <person name="Stieglmeier M."/>
            <person name="Klingl A."/>
            <person name="Woyke T."/>
            <person name="Ryan C.M."/>
            <person name="Banfield J.F."/>
        </authorList>
    </citation>
    <scope>NUCLEOTIDE SEQUENCE [LARGE SCALE GENOMIC DNA]</scope>
</reference>
<organism evidence="10 11">
    <name type="scientific">bacterium (Candidatus Gribaldobacteria) CG02_land_8_20_14_3_00_41_15</name>
    <dbReference type="NCBI Taxonomy" id="2014270"/>
    <lineage>
        <taxon>Bacteria</taxon>
        <taxon>Candidatus Gribaldobacteria</taxon>
    </lineage>
</organism>
<keyword evidence="5 10" id="KW-0808">Transferase</keyword>
<evidence type="ECO:0000256" key="4">
    <source>
        <dbReference type="ARBA" id="ARBA00022605"/>
    </source>
</evidence>
<dbReference type="UniPathway" id="UPA00053">
    <property type="reaction ID" value="UER00089"/>
</dbReference>
<dbReference type="Proteomes" id="UP000229030">
    <property type="component" value="Unassembled WGS sequence"/>
</dbReference>
<comment type="caution">
    <text evidence="10">The sequence shown here is derived from an EMBL/GenBank/DDBJ whole genome shotgun (WGS) entry which is preliminary data.</text>
</comment>
<evidence type="ECO:0000256" key="3">
    <source>
        <dbReference type="ARBA" id="ARBA00012450"/>
    </source>
</evidence>
<comment type="pathway">
    <text evidence="1">Metabolic intermediate biosynthesis; chorismate biosynthesis; chorismate from D-erythrose 4-phosphate and phosphoenolpyruvate: step 6/7.</text>
</comment>
<comment type="catalytic activity">
    <reaction evidence="7">
        <text>3-phosphoshikimate + phosphoenolpyruvate = 5-O-(1-carboxyvinyl)-3-phosphoshikimate + phosphate</text>
        <dbReference type="Rhea" id="RHEA:21256"/>
        <dbReference type="ChEBI" id="CHEBI:43474"/>
        <dbReference type="ChEBI" id="CHEBI:57701"/>
        <dbReference type="ChEBI" id="CHEBI:58702"/>
        <dbReference type="ChEBI" id="CHEBI:145989"/>
        <dbReference type="EC" id="2.5.1.19"/>
    </reaction>
    <physiologicalReaction direction="left-to-right" evidence="7">
        <dbReference type="Rhea" id="RHEA:21257"/>
    </physiologicalReaction>
</comment>
<dbReference type="PANTHER" id="PTHR21090:SF5">
    <property type="entry name" value="PENTAFUNCTIONAL AROM POLYPEPTIDE"/>
    <property type="match status" value="1"/>
</dbReference>
<evidence type="ECO:0000259" key="9">
    <source>
        <dbReference type="Pfam" id="PF00275"/>
    </source>
</evidence>
<dbReference type="Pfam" id="PF00275">
    <property type="entry name" value="EPSP_synthase"/>
    <property type="match status" value="1"/>
</dbReference>
<dbReference type="InterPro" id="IPR013792">
    <property type="entry name" value="RNA3'P_cycl/enolpyr_Trfase_a/b"/>
</dbReference>
<dbReference type="PIRSF" id="PIRSF000505">
    <property type="entry name" value="EPSPS"/>
    <property type="match status" value="1"/>
</dbReference>
<feature type="non-terminal residue" evidence="10">
    <location>
        <position position="1"/>
    </location>
</feature>
<evidence type="ECO:0000256" key="2">
    <source>
        <dbReference type="ARBA" id="ARBA00009948"/>
    </source>
</evidence>
<dbReference type="InterPro" id="IPR036968">
    <property type="entry name" value="Enolpyruvate_Tfrase_sf"/>
</dbReference>
<proteinExistence type="inferred from homology"/>
<dbReference type="PANTHER" id="PTHR21090">
    <property type="entry name" value="AROM/DEHYDROQUINATE SYNTHASE"/>
    <property type="match status" value="1"/>
</dbReference>
<accession>A0A2M7DD90</accession>
<evidence type="ECO:0000256" key="6">
    <source>
        <dbReference type="ARBA" id="ARBA00023141"/>
    </source>
</evidence>
<evidence type="ECO:0000256" key="5">
    <source>
        <dbReference type="ARBA" id="ARBA00022679"/>
    </source>
</evidence>
<protein>
    <recommendedName>
        <fullName evidence="3 8">3-phosphoshikimate 1-carboxyvinyltransferase</fullName>
        <ecNumber evidence="3 8">2.5.1.19</ecNumber>
    </recommendedName>
</protein>
<keyword evidence="4" id="KW-0028">Amino-acid biosynthesis</keyword>
<dbReference type="HAMAP" id="MF_00210">
    <property type="entry name" value="EPSP_synth"/>
    <property type="match status" value="1"/>
</dbReference>
<sequence length="424" mass="46090">KRITGEVAMPGSKSFTNRALVMAALSRGESHITGYSDSDDSEILIRALKKVGVKIIKTKKQIIIQGNGGIFKEFNGAINLGMAGTAMRFFTALACLIPGKIILDGHERMRQRPMAELVNGLRKLGAKIRYLEKQGCPPLKITKSIKRGGVVSMNGGVSSQYFTALLLIAPVLESGLAIKVTGQQVSKSYIDMSISGLKDFGVKVKNENYQKYLVSPKEHYQAARYVVESDASGASYFWAMAAISQSKIKVKNINPASLQGDIKFADLLKKMGCAVVKNKKEKWIEVEGIGELRGISADMEQMPDTAQTLAVVAAFAKGQTKITGLSTLKNKETNRLLALQRELAKMNIRTKIGADYIIIEGGQPKGAEIETYNDHRMAMAFAVAGARVPGVKILNPKVVAKSFPDFWSKLNSSGVKIKRAGCKT</sequence>